<dbReference type="OrthoDB" id="196717at2759"/>
<feature type="transmembrane region" description="Helical" evidence="6">
    <location>
        <begin position="52"/>
        <end position="71"/>
    </location>
</feature>
<dbReference type="InterPro" id="IPR014472">
    <property type="entry name" value="CHOPT"/>
</dbReference>
<gene>
    <name evidence="7" type="ORF">BINO364_LOCUS4470</name>
</gene>
<evidence type="ECO:0000256" key="3">
    <source>
        <dbReference type="ARBA" id="ARBA00022679"/>
    </source>
</evidence>
<dbReference type="PROSITE" id="PS00379">
    <property type="entry name" value="CDP_ALCOHOL_P_TRANSF"/>
    <property type="match status" value="1"/>
</dbReference>
<dbReference type="FunFam" id="1.20.120.1760:FF:000016">
    <property type="entry name" value="ethanolaminephosphotransferase 1"/>
    <property type="match status" value="1"/>
</dbReference>
<evidence type="ECO:0000313" key="7">
    <source>
        <dbReference type="EMBL" id="CAH0717917.1"/>
    </source>
</evidence>
<dbReference type="GO" id="GO:0005794">
    <property type="term" value="C:Golgi apparatus"/>
    <property type="evidence" value="ECO:0007669"/>
    <property type="project" value="TreeGrafter"/>
</dbReference>
<feature type="transmembrane region" description="Helical" evidence="6">
    <location>
        <begin position="269"/>
        <end position="285"/>
    </location>
</feature>
<dbReference type="Pfam" id="PF01066">
    <property type="entry name" value="CDP-OH_P_transf"/>
    <property type="match status" value="1"/>
</dbReference>
<dbReference type="Proteomes" id="UP000838878">
    <property type="component" value="Chromosome 12"/>
</dbReference>
<proteinExistence type="inferred from homology"/>
<keyword evidence="6" id="KW-0812">Transmembrane</keyword>
<evidence type="ECO:0000256" key="6">
    <source>
        <dbReference type="SAM" id="Phobius"/>
    </source>
</evidence>
<name>A0A8J9UQL7_9NEOP</name>
<sequence>MFSYQYLTEAHLKGFTNYKYSAVDTSPVSYYVTQPFWNFTIKFIPKRLAPNLLTFGGFLCMVTCVLLMIVFDWDFTAAGRPGVREIEDYSIPNWIFTTCGILLFLAYNLDGLDGKQARRIGVSGPLGELFDHGLDSYIVFFIPYCLISVFGRDEWSLPVFRGYLILLSVMLNFYISHWEKYNTGILYMPWGYDLSMWASTIIFLIPGMYGPAVYKIYVIGNITLAQALEVAIHSTGLFTTLPVAIYNVYLSYKNKTGKMYPLMEALRPIWPMLIMTVTMTVWALKSPNDVLENNPRVFLFIFGTIFSNIASRLIVAEMTDQSCDTICWINIQLILTVTISLYLPQSETAVLYMFLIFTLFSHIHYGVCVVRQMCNHFGIKCFTVPKEKRK</sequence>
<dbReference type="InterPro" id="IPR043130">
    <property type="entry name" value="CDP-OH_PTrfase_TM_dom"/>
</dbReference>
<dbReference type="Gene3D" id="1.20.120.1760">
    <property type="match status" value="1"/>
</dbReference>
<feature type="transmembrane region" description="Helical" evidence="6">
    <location>
        <begin position="155"/>
        <end position="175"/>
    </location>
</feature>
<dbReference type="PANTHER" id="PTHR10414">
    <property type="entry name" value="ETHANOLAMINEPHOSPHOTRANSFERASE"/>
    <property type="match status" value="1"/>
</dbReference>
<dbReference type="GO" id="GO:0004307">
    <property type="term" value="F:ethanolaminephosphotransferase activity"/>
    <property type="evidence" value="ECO:0007669"/>
    <property type="project" value="TreeGrafter"/>
</dbReference>
<evidence type="ECO:0000256" key="5">
    <source>
        <dbReference type="RuleBase" id="RU003750"/>
    </source>
</evidence>
<keyword evidence="6" id="KW-1133">Transmembrane helix</keyword>
<accession>A0A8J9UQL7</accession>
<dbReference type="PANTHER" id="PTHR10414:SF71">
    <property type="entry name" value="FI05338P"/>
    <property type="match status" value="1"/>
</dbReference>
<dbReference type="EMBL" id="OV170232">
    <property type="protein sequence ID" value="CAH0717917.1"/>
    <property type="molecule type" value="Genomic_DNA"/>
</dbReference>
<keyword evidence="8" id="KW-1185">Reference proteome</keyword>
<feature type="transmembrane region" description="Helical" evidence="6">
    <location>
        <begin position="349"/>
        <end position="370"/>
    </location>
</feature>
<evidence type="ECO:0000256" key="4">
    <source>
        <dbReference type="ARBA" id="ARBA00023136"/>
    </source>
</evidence>
<dbReference type="InterPro" id="IPR048254">
    <property type="entry name" value="CDP_ALCOHOL_P_TRANSF_CS"/>
</dbReference>
<evidence type="ECO:0000256" key="1">
    <source>
        <dbReference type="ARBA" id="ARBA00004370"/>
    </source>
</evidence>
<feature type="transmembrane region" description="Helical" evidence="6">
    <location>
        <begin position="230"/>
        <end position="249"/>
    </location>
</feature>
<feature type="transmembrane region" description="Helical" evidence="6">
    <location>
        <begin position="196"/>
        <end position="218"/>
    </location>
</feature>
<evidence type="ECO:0000256" key="2">
    <source>
        <dbReference type="ARBA" id="ARBA00010441"/>
    </source>
</evidence>
<evidence type="ECO:0000313" key="8">
    <source>
        <dbReference type="Proteomes" id="UP000838878"/>
    </source>
</evidence>
<organism evidence="7 8">
    <name type="scientific">Brenthis ino</name>
    <name type="common">lesser marbled fritillary</name>
    <dbReference type="NCBI Taxonomy" id="405034"/>
    <lineage>
        <taxon>Eukaryota</taxon>
        <taxon>Metazoa</taxon>
        <taxon>Ecdysozoa</taxon>
        <taxon>Arthropoda</taxon>
        <taxon>Hexapoda</taxon>
        <taxon>Insecta</taxon>
        <taxon>Pterygota</taxon>
        <taxon>Neoptera</taxon>
        <taxon>Endopterygota</taxon>
        <taxon>Lepidoptera</taxon>
        <taxon>Glossata</taxon>
        <taxon>Ditrysia</taxon>
        <taxon>Papilionoidea</taxon>
        <taxon>Nymphalidae</taxon>
        <taxon>Heliconiinae</taxon>
        <taxon>Argynnini</taxon>
        <taxon>Brenthis</taxon>
    </lineage>
</organism>
<dbReference type="PIRSF" id="PIRSF015665">
    <property type="entry name" value="CHOPT"/>
    <property type="match status" value="1"/>
</dbReference>
<comment type="similarity">
    <text evidence="2 5">Belongs to the CDP-alcohol phosphatidyltransferase class-I family.</text>
</comment>
<protein>
    <recommendedName>
        <fullName evidence="9">Ethanolaminephosphotransferase 1</fullName>
    </recommendedName>
</protein>
<comment type="subcellular location">
    <subcellularLocation>
        <location evidence="1">Membrane</location>
    </subcellularLocation>
</comment>
<feature type="transmembrane region" description="Helical" evidence="6">
    <location>
        <begin position="297"/>
        <end position="315"/>
    </location>
</feature>
<dbReference type="AlphaFoldDB" id="A0A8J9UQL7"/>
<feature type="transmembrane region" description="Helical" evidence="6">
    <location>
        <begin position="91"/>
        <end position="109"/>
    </location>
</feature>
<feature type="non-terminal residue" evidence="7">
    <location>
        <position position="390"/>
    </location>
</feature>
<dbReference type="GO" id="GO:0006646">
    <property type="term" value="P:phosphatidylethanolamine biosynthetic process"/>
    <property type="evidence" value="ECO:0007669"/>
    <property type="project" value="TreeGrafter"/>
</dbReference>
<dbReference type="GO" id="GO:0005789">
    <property type="term" value="C:endoplasmic reticulum membrane"/>
    <property type="evidence" value="ECO:0007669"/>
    <property type="project" value="TreeGrafter"/>
</dbReference>
<reference evidence="7" key="1">
    <citation type="submission" date="2021-12" db="EMBL/GenBank/DDBJ databases">
        <authorList>
            <person name="Martin H S."/>
        </authorList>
    </citation>
    <scope>NUCLEOTIDE SEQUENCE</scope>
</reference>
<evidence type="ECO:0008006" key="9">
    <source>
        <dbReference type="Google" id="ProtNLM"/>
    </source>
</evidence>
<keyword evidence="4 6" id="KW-0472">Membrane</keyword>
<keyword evidence="3 5" id="KW-0808">Transferase</keyword>
<dbReference type="InterPro" id="IPR000462">
    <property type="entry name" value="CDP-OH_P_trans"/>
</dbReference>